<evidence type="ECO:0000313" key="2">
    <source>
        <dbReference type="EMBL" id="BDG04735.1"/>
    </source>
</evidence>
<organism evidence="2 3">
    <name type="scientific">Anaeromyxobacter oryzae</name>
    <dbReference type="NCBI Taxonomy" id="2918170"/>
    <lineage>
        <taxon>Bacteria</taxon>
        <taxon>Pseudomonadati</taxon>
        <taxon>Myxococcota</taxon>
        <taxon>Myxococcia</taxon>
        <taxon>Myxococcales</taxon>
        <taxon>Cystobacterineae</taxon>
        <taxon>Anaeromyxobacteraceae</taxon>
        <taxon>Anaeromyxobacter</taxon>
    </lineage>
</organism>
<dbReference type="RefSeq" id="WP_248353203.1">
    <property type="nucleotide sequence ID" value="NZ_AP025591.1"/>
</dbReference>
<dbReference type="Proteomes" id="UP001162891">
    <property type="component" value="Chromosome"/>
</dbReference>
<sequence>MNPGTLGAGRAGAIAIFIGAAALEVFGDALIRKGMRGSGLAVIAVGFAVLGSYGIVVNLLDLDFSRMLGAYVGIFAVVSVLIGRVVFQDRIPTSTWAGLAVILAGSLVIHFGRGS</sequence>
<evidence type="ECO:0008006" key="4">
    <source>
        <dbReference type="Google" id="ProtNLM"/>
    </source>
</evidence>
<feature type="transmembrane region" description="Helical" evidence="1">
    <location>
        <begin position="68"/>
        <end position="87"/>
    </location>
</feature>
<feature type="transmembrane region" description="Helical" evidence="1">
    <location>
        <begin position="12"/>
        <end position="31"/>
    </location>
</feature>
<keyword evidence="1" id="KW-0812">Transmembrane</keyword>
<feature type="transmembrane region" description="Helical" evidence="1">
    <location>
        <begin position="94"/>
        <end position="112"/>
    </location>
</feature>
<evidence type="ECO:0000256" key="1">
    <source>
        <dbReference type="SAM" id="Phobius"/>
    </source>
</evidence>
<dbReference type="Pfam" id="PF02694">
    <property type="entry name" value="UPF0060"/>
    <property type="match status" value="1"/>
</dbReference>
<feature type="transmembrane region" description="Helical" evidence="1">
    <location>
        <begin position="38"/>
        <end position="56"/>
    </location>
</feature>
<dbReference type="InterPro" id="IPR003844">
    <property type="entry name" value="UPF0060"/>
</dbReference>
<protein>
    <recommendedName>
        <fullName evidence="4">Spermidine export protein MdtI</fullName>
    </recommendedName>
</protein>
<dbReference type="EMBL" id="AP025591">
    <property type="protein sequence ID" value="BDG04735.1"/>
    <property type="molecule type" value="Genomic_DNA"/>
</dbReference>
<gene>
    <name evidence="2" type="ORF">AMOR_37310</name>
</gene>
<accession>A0ABN6MWV3</accession>
<evidence type="ECO:0000313" key="3">
    <source>
        <dbReference type="Proteomes" id="UP001162891"/>
    </source>
</evidence>
<dbReference type="InterPro" id="IPR037185">
    <property type="entry name" value="EmrE-like"/>
</dbReference>
<keyword evidence="3" id="KW-1185">Reference proteome</keyword>
<keyword evidence="1" id="KW-0472">Membrane</keyword>
<reference evidence="3" key="1">
    <citation type="journal article" date="2022" name="Int. J. Syst. Evol. Microbiol.">
        <title>Anaeromyxobacter oryzae sp. nov., Anaeromyxobacter diazotrophicus sp. nov. and Anaeromyxobacter paludicola sp. nov., isolated from paddy soils.</title>
        <authorList>
            <person name="Itoh H."/>
            <person name="Xu Z."/>
            <person name="Mise K."/>
            <person name="Masuda Y."/>
            <person name="Ushijima N."/>
            <person name="Hayakawa C."/>
            <person name="Shiratori Y."/>
            <person name="Senoo K."/>
        </authorList>
    </citation>
    <scope>NUCLEOTIDE SEQUENCE [LARGE SCALE GENOMIC DNA]</scope>
    <source>
        <strain evidence="3">Red232</strain>
    </source>
</reference>
<dbReference type="SUPFAM" id="SSF103481">
    <property type="entry name" value="Multidrug resistance efflux transporter EmrE"/>
    <property type="match status" value="1"/>
</dbReference>
<dbReference type="Gene3D" id="1.10.3730.20">
    <property type="match status" value="1"/>
</dbReference>
<proteinExistence type="predicted"/>
<name>A0ABN6MWV3_9BACT</name>
<keyword evidence="1" id="KW-1133">Transmembrane helix</keyword>